<dbReference type="SMART" id="SM00860">
    <property type="entry name" value="SMI1_KNR4"/>
    <property type="match status" value="1"/>
</dbReference>
<dbReference type="InterPro" id="IPR036767">
    <property type="entry name" value="ApaG_sf"/>
</dbReference>
<dbReference type="InterPro" id="IPR052121">
    <property type="entry name" value="F-box_SCF_Substrate_Recog"/>
</dbReference>
<dbReference type="Gene3D" id="2.60.40.1470">
    <property type="entry name" value="ApaG domain"/>
    <property type="match status" value="1"/>
</dbReference>
<keyword evidence="2" id="KW-0833">Ubl conjugation pathway</keyword>
<dbReference type="Pfam" id="PF12937">
    <property type="entry name" value="F-box-like"/>
    <property type="match status" value="1"/>
</dbReference>
<dbReference type="PANTHER" id="PTHR46550">
    <property type="entry name" value="F-BOX ONLY PROTEIN 3"/>
    <property type="match status" value="1"/>
</dbReference>
<comment type="caution">
    <text evidence="5">The sequence shown here is derived from an EMBL/GenBank/DDBJ whole genome shotgun (WGS) entry which is preliminary data.</text>
</comment>
<dbReference type="InterPro" id="IPR018958">
    <property type="entry name" value="Knr4/Smi1-like_dom"/>
</dbReference>
<reference evidence="5" key="1">
    <citation type="thesis" date="2020" institute="ProQuest LLC" country="789 East Eisenhower Parkway, Ann Arbor, MI, USA">
        <title>Comparative Genomics and Chromosome Evolution.</title>
        <authorList>
            <person name="Mudd A.B."/>
        </authorList>
    </citation>
    <scope>NUCLEOTIDE SEQUENCE</scope>
    <source>
        <strain evidence="5">HN-11 Male</strain>
        <tissue evidence="5">Kidney and liver</tissue>
    </source>
</reference>
<dbReference type="SUPFAM" id="SSF160631">
    <property type="entry name" value="SMI1/KNR4-like"/>
    <property type="match status" value="1"/>
</dbReference>
<dbReference type="Gene3D" id="1.20.1280.50">
    <property type="match status" value="1"/>
</dbReference>
<dbReference type="EMBL" id="WNTK01000022">
    <property type="protein sequence ID" value="KAG9473191.1"/>
    <property type="molecule type" value="Genomic_DNA"/>
</dbReference>
<dbReference type="PANTHER" id="PTHR46550:SF1">
    <property type="entry name" value="F-BOX PROTEIN 3"/>
    <property type="match status" value="1"/>
</dbReference>
<dbReference type="Pfam" id="PF09346">
    <property type="entry name" value="SMI1_KNR4"/>
    <property type="match status" value="1"/>
</dbReference>
<dbReference type="InterPro" id="IPR007474">
    <property type="entry name" value="ApaG_domain"/>
</dbReference>
<evidence type="ECO:0000259" key="4">
    <source>
        <dbReference type="PROSITE" id="PS51087"/>
    </source>
</evidence>
<evidence type="ECO:0000259" key="3">
    <source>
        <dbReference type="PROSITE" id="PS50181"/>
    </source>
</evidence>
<name>A0A8J6EQH8_ELECQ</name>
<dbReference type="GO" id="GO:0005737">
    <property type="term" value="C:cytoplasm"/>
    <property type="evidence" value="ECO:0007669"/>
    <property type="project" value="TreeGrafter"/>
</dbReference>
<dbReference type="Gene3D" id="3.40.1580.10">
    <property type="entry name" value="SMI1/KNR4-like"/>
    <property type="match status" value="1"/>
</dbReference>
<dbReference type="CDD" id="cd22084">
    <property type="entry name" value="F-box_FBXO3"/>
    <property type="match status" value="1"/>
</dbReference>
<dbReference type="InterPro" id="IPR037883">
    <property type="entry name" value="Knr4/Smi1-like_sf"/>
</dbReference>
<dbReference type="SUPFAM" id="SSF110069">
    <property type="entry name" value="ApaG-like"/>
    <property type="match status" value="1"/>
</dbReference>
<organism evidence="5 6">
    <name type="scientific">Eleutherodactylus coqui</name>
    <name type="common">Puerto Rican coqui</name>
    <dbReference type="NCBI Taxonomy" id="57060"/>
    <lineage>
        <taxon>Eukaryota</taxon>
        <taxon>Metazoa</taxon>
        <taxon>Chordata</taxon>
        <taxon>Craniata</taxon>
        <taxon>Vertebrata</taxon>
        <taxon>Euteleostomi</taxon>
        <taxon>Amphibia</taxon>
        <taxon>Batrachia</taxon>
        <taxon>Anura</taxon>
        <taxon>Neobatrachia</taxon>
        <taxon>Hyloidea</taxon>
        <taxon>Eleutherodactylidae</taxon>
        <taxon>Eleutherodactylinae</taxon>
        <taxon>Eleutherodactylus</taxon>
        <taxon>Eleutherodactylus</taxon>
    </lineage>
</organism>
<comment type="pathway">
    <text evidence="1">Protein modification; protein ubiquitination.</text>
</comment>
<feature type="domain" description="ApaG" evidence="4">
    <location>
        <begin position="274"/>
        <end position="404"/>
    </location>
</feature>
<dbReference type="SUPFAM" id="SSF81383">
    <property type="entry name" value="F-box domain"/>
    <property type="match status" value="1"/>
</dbReference>
<keyword evidence="6" id="KW-1185">Reference proteome</keyword>
<dbReference type="SMART" id="SM00256">
    <property type="entry name" value="FBOX"/>
    <property type="match status" value="1"/>
</dbReference>
<evidence type="ECO:0000313" key="5">
    <source>
        <dbReference type="EMBL" id="KAG9473191.1"/>
    </source>
</evidence>
<dbReference type="AlphaFoldDB" id="A0A8J6EQH8"/>
<accession>A0A8J6EQH8</accession>
<dbReference type="Proteomes" id="UP000770717">
    <property type="component" value="Unassembled WGS sequence"/>
</dbReference>
<proteinExistence type="predicted"/>
<feature type="domain" description="F-box" evidence="3">
    <location>
        <begin position="6"/>
        <end position="52"/>
    </location>
</feature>
<dbReference type="OrthoDB" id="2305498at2759"/>
<dbReference type="InterPro" id="IPR036047">
    <property type="entry name" value="F-box-like_dom_sf"/>
</dbReference>
<sequence length="449" mass="51738">MAGTTDLGLGDLPSDPLLLILSYLDFRDLLSCSFVNRRFNQLCNHDPLWKWPCRKYWLVSEDKKAQKNRSWKATFIEYYLDLGRYIQHYAKMKAAWEALKAYLGEHCPRMISSLKAGVQEEDLNAIEERIGAKLPDDYRCSLRIHNGQKLVVPGLMGSMALSNHYRSEDLLDVDTAAGGFQRRTGLNRCLPITFCIHTGLSQYMALADVEGRCRNEIFYQCPDQTTHNPAAMDMFITGTSFSEWFTTYVNHVVSGDYPIIRDQIFRYEHDRDCVATTDEITISVSTSFLPELSSIHPPHFFFTYRIKMEMAKNALPEKACQLDSRCWRITNAKGNVEEVVGPGVVGDYPQLRAGRVYEYTSCTTFSTTSGYMEGTYTFHRVENKNEVFNVTIPRFYMNCPTFRLSHVTTEESCNDCFLHDDDSTDTDEYEERRRVLDRPVPPTQCTRYT</sequence>
<dbReference type="InterPro" id="IPR001810">
    <property type="entry name" value="F-box_dom"/>
</dbReference>
<dbReference type="PROSITE" id="PS51087">
    <property type="entry name" value="APAG"/>
    <property type="match status" value="1"/>
</dbReference>
<evidence type="ECO:0008006" key="7">
    <source>
        <dbReference type="Google" id="ProtNLM"/>
    </source>
</evidence>
<gene>
    <name evidence="5" type="ORF">GDO78_022898</name>
</gene>
<dbReference type="Pfam" id="PF04379">
    <property type="entry name" value="DUF525"/>
    <property type="match status" value="1"/>
</dbReference>
<evidence type="ECO:0000256" key="2">
    <source>
        <dbReference type="ARBA" id="ARBA00022786"/>
    </source>
</evidence>
<evidence type="ECO:0000313" key="6">
    <source>
        <dbReference type="Proteomes" id="UP000770717"/>
    </source>
</evidence>
<evidence type="ECO:0000256" key="1">
    <source>
        <dbReference type="ARBA" id="ARBA00004906"/>
    </source>
</evidence>
<protein>
    <recommendedName>
        <fullName evidence="7">F-box protein 3</fullName>
    </recommendedName>
</protein>
<dbReference type="PROSITE" id="PS50181">
    <property type="entry name" value="FBOX"/>
    <property type="match status" value="1"/>
</dbReference>